<dbReference type="RefSeq" id="NP_497353.3">
    <property type="nucleotide sequence ID" value="NM_064952.5"/>
</dbReference>
<dbReference type="AGR" id="WB:WBGene00022486"/>
<dbReference type="InParanoid" id="Q8IAB2"/>
<dbReference type="FunCoup" id="Q8IAB2">
    <property type="interactions" value="815"/>
</dbReference>
<reference evidence="2 3" key="1">
    <citation type="journal article" date="1998" name="Science">
        <title>Genome sequence of the nematode C. elegans: a platform for investigating biology.</title>
        <authorList>
            <consortium name="The C. elegans sequencing consortium"/>
            <person name="Sulson J.E."/>
            <person name="Waterston R."/>
        </authorList>
    </citation>
    <scope>NUCLEOTIDE SEQUENCE [LARGE SCALE GENOMIC DNA]</scope>
    <source>
        <strain evidence="2 3">Bristol N2</strain>
    </source>
</reference>
<dbReference type="InterPro" id="IPR002900">
    <property type="entry name" value="DUF38/FTH_CAE_spp"/>
</dbReference>
<evidence type="ECO:0000259" key="1">
    <source>
        <dbReference type="PROSITE" id="PS50181"/>
    </source>
</evidence>
<evidence type="ECO:0000313" key="4">
    <source>
        <dbReference type="WormBase" id="Y119D3B.8"/>
    </source>
</evidence>
<dbReference type="PhylomeDB" id="Q8IAB2"/>
<accession>Q8IAB2</accession>
<dbReference type="UCSC" id="Y119D3B.8">
    <property type="organism name" value="c. elegans"/>
</dbReference>
<dbReference type="PANTHER" id="PTHR23015:SF4">
    <property type="entry name" value="DUF38 DOMAIN-CONTAINING PROTEIN-RELATED"/>
    <property type="match status" value="1"/>
</dbReference>
<dbReference type="Bgee" id="WBGene00022486">
    <property type="expression patterns" value="Expressed in larva and 2 other cell types or tissues"/>
</dbReference>
<organism evidence="2 3">
    <name type="scientific">Caenorhabditis elegans</name>
    <dbReference type="NCBI Taxonomy" id="6239"/>
    <lineage>
        <taxon>Eukaryota</taxon>
        <taxon>Metazoa</taxon>
        <taxon>Ecdysozoa</taxon>
        <taxon>Nematoda</taxon>
        <taxon>Chromadorea</taxon>
        <taxon>Rhabditida</taxon>
        <taxon>Rhabditina</taxon>
        <taxon>Rhabditomorpha</taxon>
        <taxon>Rhabditoidea</taxon>
        <taxon>Rhabditidae</taxon>
        <taxon>Peloderinae</taxon>
        <taxon>Caenorhabditis</taxon>
    </lineage>
</organism>
<dbReference type="GeneID" id="191041"/>
<protein>
    <submittedName>
        <fullName evidence="2">F-box domain-containing protein</fullName>
    </submittedName>
</protein>
<dbReference type="KEGG" id="cel:CELE_Y119D3B.8"/>
<dbReference type="AlphaFoldDB" id="Q8IAB2"/>
<dbReference type="InterPro" id="IPR001810">
    <property type="entry name" value="F-box_dom"/>
</dbReference>
<evidence type="ECO:0000313" key="3">
    <source>
        <dbReference type="Proteomes" id="UP000001940"/>
    </source>
</evidence>
<dbReference type="PANTHER" id="PTHR23015">
    <property type="entry name" value="UNCHARACTERIZED C.ELEGANS PROTEIN"/>
    <property type="match status" value="1"/>
</dbReference>
<dbReference type="Pfam" id="PF00646">
    <property type="entry name" value="F-box"/>
    <property type="match status" value="1"/>
</dbReference>
<keyword evidence="3" id="KW-1185">Reference proteome</keyword>
<sequence length="306" mass="35309">MPDTNVTNSLLDLPLNAANQIFEKLEPMDRLRSRKVCRVLRAAMDKLGVRFDTIHFSMWMEKFELTLDGIEIIYTEAGGGGSRVIYNGQEKLILEHEAYTERAFKDLKIVWKHVSKLSIFNCTEDGCSCSTVPSFIDFLKSEERIYVKEIALVKFSFNAVISMFPHFNDLESIELISVGPINQFNRLTHLAQWKKAQSFCIYDSVFDSELIVQLFHFKCFTISRMTDFSTKIAVKIRDNLMRRNAFQSCNITFDKSTSNPVEIAKVFNCTGENEFRTEYYSNDINRYTIGLKSCNSKIAVFSARRC</sequence>
<dbReference type="Pfam" id="PF01827">
    <property type="entry name" value="FTH"/>
    <property type="match status" value="1"/>
</dbReference>
<dbReference type="OrthoDB" id="2095648at2759"/>
<dbReference type="HOGENOM" id="CLU_030831_3_1_1"/>
<name>Q8IAB2_CAEEL</name>
<dbReference type="CDD" id="cd22150">
    <property type="entry name" value="F-box_CeFBXA-like"/>
    <property type="match status" value="1"/>
</dbReference>
<dbReference type="SMART" id="SM00256">
    <property type="entry name" value="FBOX"/>
    <property type="match status" value="1"/>
</dbReference>
<dbReference type="PaxDb" id="6239-Y119D3B.8"/>
<dbReference type="CTD" id="191041"/>
<dbReference type="PROSITE" id="PS50181">
    <property type="entry name" value="FBOX"/>
    <property type="match status" value="1"/>
</dbReference>
<feature type="domain" description="F-box" evidence="1">
    <location>
        <begin position="7"/>
        <end position="54"/>
    </location>
</feature>
<dbReference type="Proteomes" id="UP000001940">
    <property type="component" value="Chromosome III"/>
</dbReference>
<dbReference type="WormBase" id="Y119D3B.8">
    <property type="protein sequence ID" value="CE39433"/>
    <property type="gene ID" value="WBGene00022486"/>
    <property type="gene designation" value="fbxa-61"/>
</dbReference>
<evidence type="ECO:0000313" key="2">
    <source>
        <dbReference type="EMBL" id="CCD73918.1"/>
    </source>
</evidence>
<gene>
    <name evidence="2 4" type="primary">fbxa-61</name>
    <name evidence="2" type="ORF">CELE_Y119D3B.8</name>
    <name evidence="4" type="ORF">Y119D3B.8</name>
</gene>
<proteinExistence type="predicted"/>
<dbReference type="SUPFAM" id="SSF81383">
    <property type="entry name" value="F-box domain"/>
    <property type="match status" value="1"/>
</dbReference>
<dbReference type="InterPro" id="IPR040161">
    <property type="entry name" value="FB224"/>
</dbReference>
<dbReference type="InterPro" id="IPR036047">
    <property type="entry name" value="F-box-like_dom_sf"/>
</dbReference>
<dbReference type="EMBL" id="BX284603">
    <property type="protein sequence ID" value="CCD73918.1"/>
    <property type="molecule type" value="Genomic_DNA"/>
</dbReference>